<evidence type="ECO:0008006" key="3">
    <source>
        <dbReference type="Google" id="ProtNLM"/>
    </source>
</evidence>
<dbReference type="AlphaFoldDB" id="A0A4V2UXS3"/>
<keyword evidence="2" id="KW-1185">Reference proteome</keyword>
<sequence>MHRTLKAETARPPGMNALKQQGRFDDFVSQVNDERPHEALAMKTPAEAYAPSSRPYQGLPDIEYPFHDRDILVTACGRICMARRKINVSTVLAGQKLGLTEVDDGIWLVSLMHDDLGYIDLERRTLQTIDTPFGTRVSAMSQVRTVTHVSGSYP</sequence>
<protein>
    <recommendedName>
        <fullName evidence="3">Integrase-like protein</fullName>
    </recommendedName>
</protein>
<evidence type="ECO:0000313" key="1">
    <source>
        <dbReference type="EMBL" id="TCT04568.1"/>
    </source>
</evidence>
<organism evidence="1 2">
    <name type="scientific">Tepidamorphus gemmatus</name>
    <dbReference type="NCBI Taxonomy" id="747076"/>
    <lineage>
        <taxon>Bacteria</taxon>
        <taxon>Pseudomonadati</taxon>
        <taxon>Pseudomonadota</taxon>
        <taxon>Alphaproteobacteria</taxon>
        <taxon>Hyphomicrobiales</taxon>
        <taxon>Tepidamorphaceae</taxon>
        <taxon>Tepidamorphus</taxon>
    </lineage>
</organism>
<comment type="caution">
    <text evidence="1">The sequence shown here is derived from an EMBL/GenBank/DDBJ whole genome shotgun (WGS) entry which is preliminary data.</text>
</comment>
<reference evidence="1 2" key="1">
    <citation type="submission" date="2019-03" db="EMBL/GenBank/DDBJ databases">
        <title>Genomic Encyclopedia of Type Strains, Phase IV (KMG-IV): sequencing the most valuable type-strain genomes for metagenomic binning, comparative biology and taxonomic classification.</title>
        <authorList>
            <person name="Goeker M."/>
        </authorList>
    </citation>
    <scope>NUCLEOTIDE SEQUENCE [LARGE SCALE GENOMIC DNA]</scope>
    <source>
        <strain evidence="1 2">DSM 19345</strain>
    </source>
</reference>
<dbReference type="EMBL" id="SMAK01000015">
    <property type="protein sequence ID" value="TCT04568.1"/>
    <property type="molecule type" value="Genomic_DNA"/>
</dbReference>
<accession>A0A4V2UXS3</accession>
<name>A0A4V2UXS3_9HYPH</name>
<dbReference type="Proteomes" id="UP000295678">
    <property type="component" value="Unassembled WGS sequence"/>
</dbReference>
<evidence type="ECO:0000313" key="2">
    <source>
        <dbReference type="Proteomes" id="UP000295678"/>
    </source>
</evidence>
<gene>
    <name evidence="1" type="ORF">EDC22_11549</name>
</gene>
<proteinExistence type="predicted"/>